<organism evidence="1 2">
    <name type="scientific">Chryseobacterium scophthalmum</name>
    <dbReference type="NCBI Taxonomy" id="59733"/>
    <lineage>
        <taxon>Bacteria</taxon>
        <taxon>Pseudomonadati</taxon>
        <taxon>Bacteroidota</taxon>
        <taxon>Flavobacteriia</taxon>
        <taxon>Flavobacteriales</taxon>
        <taxon>Weeksellaceae</taxon>
        <taxon>Chryseobacterium group</taxon>
        <taxon>Chryseobacterium</taxon>
    </lineage>
</organism>
<dbReference type="SUPFAM" id="SSF55486">
    <property type="entry name" value="Metalloproteases ('zincins'), catalytic domain"/>
    <property type="match status" value="1"/>
</dbReference>
<proteinExistence type="predicted"/>
<gene>
    <name evidence="1" type="ORF">SAMN05421769_4191</name>
</gene>
<keyword evidence="2" id="KW-1185">Reference proteome</keyword>
<evidence type="ECO:0000313" key="1">
    <source>
        <dbReference type="EMBL" id="SIO40313.1"/>
    </source>
</evidence>
<evidence type="ECO:0000313" key="2">
    <source>
        <dbReference type="Proteomes" id="UP000184782"/>
    </source>
</evidence>
<dbReference type="STRING" id="59733.SAMN05421769_4191"/>
<dbReference type="OrthoDB" id="6717961at2"/>
<dbReference type="AlphaFoldDB" id="A0A1N6J7U7"/>
<evidence type="ECO:0008006" key="3">
    <source>
        <dbReference type="Google" id="ProtNLM"/>
    </source>
</evidence>
<name>A0A1N6J7U7_9FLAO</name>
<reference evidence="2" key="1">
    <citation type="submission" date="2016-12" db="EMBL/GenBank/DDBJ databases">
        <authorList>
            <person name="Varghese N."/>
            <person name="Submissions S."/>
        </authorList>
    </citation>
    <scope>NUCLEOTIDE SEQUENCE [LARGE SCALE GENOMIC DNA]</scope>
    <source>
        <strain evidence="2">DSM 16779</strain>
    </source>
</reference>
<accession>A0A1N6J7U7</accession>
<dbReference type="RefSeq" id="WP_074232336.1">
    <property type="nucleotide sequence ID" value="NZ_FSRQ01000007.1"/>
</dbReference>
<sequence length="533" mass="60960">MGKESFIGGDYIETTGGASKTYAGKNIENSSFGNQFTQNGIDSGVSYASNEEPPIISTNIVLKKFLIHFRRNTTYNGEFGFDWIRDEYIYPITNVGGTNKELSLDPTKLKIEYKTTDVSNIISPYGKDYYCSFLNLMLNQEVTLDIEVEELETLSSDATEILFESSNSDLVITPTNIALSTLIAGGKQSKNLGGTATRDYYLANNQVKVKCNRAFTVNEQIKIFAKLKDPSSGIEDKKEVGKMMVMKNSDQPKYTINVYVIKTYIVDDASFGETVIDTQINSKGGLQAFEDFLNKQSLNQGLIQIKFNYDTDGNPYDWAFRKISLKNASVENAYRGMLLNETTMEVDTGLYMNYINDRFKLMFPGLTRKKGIFLYLTPLTSPTAGGAAYNVPLANKHCIIFNQNLNHFESYAHEIGHTLGLEHFFLDGTLTVDQEIQAIENKKILKEQEKRDWFRNNAAQYVGNSQLRREHERIFDEQISRFNDEINVLRKNIHRFAIQTTENIMDYDLNNQKTFDKWQWKVIQDEAKQYYHE</sequence>
<dbReference type="Proteomes" id="UP000184782">
    <property type="component" value="Unassembled WGS sequence"/>
</dbReference>
<protein>
    <recommendedName>
        <fullName evidence="3">Metallo-peptidase family M12B Reprolysin-like</fullName>
    </recommendedName>
</protein>
<dbReference type="EMBL" id="FSRQ01000007">
    <property type="protein sequence ID" value="SIO40313.1"/>
    <property type="molecule type" value="Genomic_DNA"/>
</dbReference>